<dbReference type="GO" id="GO:0004198">
    <property type="term" value="F:calcium-dependent cysteine-type endopeptidase activity"/>
    <property type="evidence" value="ECO:0007669"/>
    <property type="project" value="InterPro"/>
</dbReference>
<dbReference type="InterPro" id="IPR022684">
    <property type="entry name" value="Calpain_cysteine_protease"/>
</dbReference>
<dbReference type="GO" id="GO:0006508">
    <property type="term" value="P:proteolysis"/>
    <property type="evidence" value="ECO:0007669"/>
    <property type="project" value="InterPro"/>
</dbReference>
<sequence length="85" mass="10185">MTKWEHTIRLFEGQNFESIRLHCRQEGKLFEDPNFPANPESLSHNYKKLIPNWHEITWKRPYEIVEDPQLIVNGIKRTDPNQGDL</sequence>
<reference evidence="4" key="1">
    <citation type="submission" date="2021-02" db="EMBL/GenBank/DDBJ databases">
        <authorList>
            <person name="Nowell W R."/>
        </authorList>
    </citation>
    <scope>NUCLEOTIDE SEQUENCE</scope>
</reference>
<feature type="non-terminal residue" evidence="4">
    <location>
        <position position="1"/>
    </location>
</feature>
<dbReference type="AlphaFoldDB" id="A0A8S3DHK6"/>
<proteinExistence type="inferred from homology"/>
<dbReference type="Pfam" id="PF00648">
    <property type="entry name" value="Peptidase_C2"/>
    <property type="match status" value="1"/>
</dbReference>
<comment type="caution">
    <text evidence="2">Lacks conserved residue(s) required for the propagation of feature annotation.</text>
</comment>
<comment type="similarity">
    <text evidence="1">Belongs to the peptidase C2 family.</text>
</comment>
<dbReference type="GO" id="GO:0005737">
    <property type="term" value="C:cytoplasm"/>
    <property type="evidence" value="ECO:0007669"/>
    <property type="project" value="TreeGrafter"/>
</dbReference>
<dbReference type="PANTHER" id="PTHR10183">
    <property type="entry name" value="CALPAIN"/>
    <property type="match status" value="1"/>
</dbReference>
<organism evidence="4 5">
    <name type="scientific">Rotaria magnacalcarata</name>
    <dbReference type="NCBI Taxonomy" id="392030"/>
    <lineage>
        <taxon>Eukaryota</taxon>
        <taxon>Metazoa</taxon>
        <taxon>Spiralia</taxon>
        <taxon>Gnathifera</taxon>
        <taxon>Rotifera</taxon>
        <taxon>Eurotatoria</taxon>
        <taxon>Bdelloidea</taxon>
        <taxon>Philodinida</taxon>
        <taxon>Philodinidae</taxon>
        <taxon>Rotaria</taxon>
    </lineage>
</organism>
<name>A0A8S3DHK6_9BILA</name>
<accession>A0A8S3DHK6</accession>
<evidence type="ECO:0000256" key="1">
    <source>
        <dbReference type="ARBA" id="ARBA00007623"/>
    </source>
</evidence>
<dbReference type="InterPro" id="IPR001300">
    <property type="entry name" value="Peptidase_C2_calpain_cat"/>
</dbReference>
<dbReference type="PANTHER" id="PTHR10183:SF433">
    <property type="entry name" value="CALPAIN-A-RELATED"/>
    <property type="match status" value="1"/>
</dbReference>
<dbReference type="Proteomes" id="UP000676336">
    <property type="component" value="Unassembled WGS sequence"/>
</dbReference>
<feature type="domain" description="Calpain catalytic" evidence="3">
    <location>
        <begin position="29"/>
        <end position="85"/>
    </location>
</feature>
<feature type="non-terminal residue" evidence="4">
    <location>
        <position position="85"/>
    </location>
</feature>
<dbReference type="EMBL" id="CAJOBI010211773">
    <property type="protein sequence ID" value="CAF5019804.1"/>
    <property type="molecule type" value="Genomic_DNA"/>
</dbReference>
<gene>
    <name evidence="4" type="ORF">SMN809_LOCUS57591</name>
</gene>
<dbReference type="PRINTS" id="PR00704">
    <property type="entry name" value="CALPAIN"/>
</dbReference>
<comment type="caution">
    <text evidence="4">The sequence shown here is derived from an EMBL/GenBank/DDBJ whole genome shotgun (WGS) entry which is preliminary data.</text>
</comment>
<dbReference type="InterPro" id="IPR038765">
    <property type="entry name" value="Papain-like_cys_pep_sf"/>
</dbReference>
<dbReference type="SUPFAM" id="SSF54001">
    <property type="entry name" value="Cysteine proteinases"/>
    <property type="match status" value="1"/>
</dbReference>
<evidence type="ECO:0000313" key="5">
    <source>
        <dbReference type="Proteomes" id="UP000676336"/>
    </source>
</evidence>
<evidence type="ECO:0000256" key="2">
    <source>
        <dbReference type="PROSITE-ProRule" id="PRU00239"/>
    </source>
</evidence>
<protein>
    <recommendedName>
        <fullName evidence="3">Calpain catalytic domain-containing protein</fullName>
    </recommendedName>
</protein>
<dbReference type="PROSITE" id="PS50203">
    <property type="entry name" value="CALPAIN_CAT"/>
    <property type="match status" value="1"/>
</dbReference>
<evidence type="ECO:0000259" key="3">
    <source>
        <dbReference type="PROSITE" id="PS50203"/>
    </source>
</evidence>
<evidence type="ECO:0000313" key="4">
    <source>
        <dbReference type="EMBL" id="CAF5019804.1"/>
    </source>
</evidence>